<reference evidence="1 2" key="1">
    <citation type="journal article" date="2019" name="Int. J. Syst. Evol. Microbiol.">
        <title>Capsulimonas corticalis gen. nov., sp. nov., an aerobic capsulated bacterium, of a novel bacterial order, Capsulimonadales ord. nov., of the class Armatimonadia of the phylum Armatimonadetes.</title>
        <authorList>
            <person name="Li J."/>
            <person name="Kudo C."/>
            <person name="Tonouchi A."/>
        </authorList>
    </citation>
    <scope>NUCLEOTIDE SEQUENCE [LARGE SCALE GENOMIC DNA]</scope>
    <source>
        <strain evidence="1 2">AX-7</strain>
    </source>
</reference>
<dbReference type="Proteomes" id="UP000287394">
    <property type="component" value="Chromosome"/>
</dbReference>
<evidence type="ECO:0000313" key="1">
    <source>
        <dbReference type="EMBL" id="BDI33592.1"/>
    </source>
</evidence>
<keyword evidence="2" id="KW-1185">Reference proteome</keyword>
<accession>A0A402D0J1</accession>
<dbReference type="KEGG" id="ccot:CCAX7_56430"/>
<gene>
    <name evidence="1" type="ORF">CCAX7_56430</name>
</gene>
<dbReference type="AlphaFoldDB" id="A0A402D0J1"/>
<evidence type="ECO:0000313" key="2">
    <source>
        <dbReference type="Proteomes" id="UP000287394"/>
    </source>
</evidence>
<dbReference type="EMBL" id="AP025739">
    <property type="protein sequence ID" value="BDI33592.1"/>
    <property type="molecule type" value="Genomic_DNA"/>
</dbReference>
<sequence>MSKGWRAITVNDQKYLWIARLMDPWIFCPHPYAPTERTGDVLIRIPDNASQTLTIKVDDEILQTPEHNGSVTPRMIRRFILGALARGWDPMQSSEAIDLQETKILLKRTDD</sequence>
<proteinExistence type="predicted"/>
<name>A0A402D0J1_9BACT</name>
<protein>
    <submittedName>
        <fullName evidence="1">Uncharacterized protein</fullName>
    </submittedName>
</protein>
<organism evidence="1 2">
    <name type="scientific">Capsulimonas corticalis</name>
    <dbReference type="NCBI Taxonomy" id="2219043"/>
    <lineage>
        <taxon>Bacteria</taxon>
        <taxon>Bacillati</taxon>
        <taxon>Armatimonadota</taxon>
        <taxon>Armatimonadia</taxon>
        <taxon>Capsulimonadales</taxon>
        <taxon>Capsulimonadaceae</taxon>
        <taxon>Capsulimonas</taxon>
    </lineage>
</organism>